<dbReference type="InterPro" id="IPR036597">
    <property type="entry name" value="Fido-like_dom_sf"/>
</dbReference>
<protein>
    <submittedName>
        <fullName evidence="2">Fic family protein</fullName>
    </submittedName>
</protein>
<keyword evidence="3" id="KW-1185">Reference proteome</keyword>
<dbReference type="Pfam" id="PF02661">
    <property type="entry name" value="Fic"/>
    <property type="match status" value="1"/>
</dbReference>
<evidence type="ECO:0000313" key="3">
    <source>
        <dbReference type="Proteomes" id="UP001629214"/>
    </source>
</evidence>
<name>A0ABW8ZBH8_9BURK</name>
<dbReference type="InterPro" id="IPR025758">
    <property type="entry name" value="Fic/DOC_N"/>
</dbReference>
<dbReference type="InterPro" id="IPR040198">
    <property type="entry name" value="Fido_containing"/>
</dbReference>
<evidence type="ECO:0000313" key="2">
    <source>
        <dbReference type="EMBL" id="MFL9879481.1"/>
    </source>
</evidence>
<reference evidence="2 3" key="1">
    <citation type="journal article" date="2024" name="Chem. Sci.">
        <title>Discovery of megapolipeptins by genome mining of a Burkholderiales bacteria collection.</title>
        <authorList>
            <person name="Paulo B.S."/>
            <person name="Recchia M.J.J."/>
            <person name="Lee S."/>
            <person name="Fergusson C.H."/>
            <person name="Romanowski S.B."/>
            <person name="Hernandez A."/>
            <person name="Krull N."/>
            <person name="Liu D.Y."/>
            <person name="Cavanagh H."/>
            <person name="Bos A."/>
            <person name="Gray C.A."/>
            <person name="Murphy B.T."/>
            <person name="Linington R.G."/>
            <person name="Eustaquio A.S."/>
        </authorList>
    </citation>
    <scope>NUCLEOTIDE SEQUENCE [LARGE SCALE GENOMIC DNA]</scope>
    <source>
        <strain evidence="2 3">RL21-008-BIB-B</strain>
    </source>
</reference>
<dbReference type="PIRSF" id="PIRSF038925">
    <property type="entry name" value="AMP-prot_trans"/>
    <property type="match status" value="1"/>
</dbReference>
<dbReference type="PROSITE" id="PS51459">
    <property type="entry name" value="FIDO"/>
    <property type="match status" value="1"/>
</dbReference>
<gene>
    <name evidence="2" type="ORF">PQR63_13875</name>
</gene>
<dbReference type="InterPro" id="IPR026287">
    <property type="entry name" value="SoFic-like"/>
</dbReference>
<dbReference type="PANTHER" id="PTHR13504">
    <property type="entry name" value="FIDO DOMAIN-CONTAINING PROTEIN DDB_G0283145"/>
    <property type="match status" value="1"/>
</dbReference>
<evidence type="ECO:0000259" key="1">
    <source>
        <dbReference type="PROSITE" id="PS51459"/>
    </source>
</evidence>
<organism evidence="2 3">
    <name type="scientific">Herbaspirillum rhizosphaerae</name>
    <dbReference type="NCBI Taxonomy" id="346179"/>
    <lineage>
        <taxon>Bacteria</taxon>
        <taxon>Pseudomonadati</taxon>
        <taxon>Pseudomonadota</taxon>
        <taxon>Betaproteobacteria</taxon>
        <taxon>Burkholderiales</taxon>
        <taxon>Oxalobacteraceae</taxon>
        <taxon>Herbaspirillum</taxon>
    </lineage>
</organism>
<dbReference type="PANTHER" id="PTHR13504:SF38">
    <property type="entry name" value="FIDO DOMAIN-CONTAINING PROTEIN"/>
    <property type="match status" value="1"/>
</dbReference>
<dbReference type="InterPro" id="IPR003812">
    <property type="entry name" value="Fido"/>
</dbReference>
<accession>A0ABW8ZBH8</accession>
<dbReference type="Gene3D" id="1.10.3290.10">
    <property type="entry name" value="Fido-like domain"/>
    <property type="match status" value="1"/>
</dbReference>
<dbReference type="EMBL" id="JAQQFR010000008">
    <property type="protein sequence ID" value="MFL9879481.1"/>
    <property type="molecule type" value="Genomic_DNA"/>
</dbReference>
<dbReference type="Proteomes" id="UP001629214">
    <property type="component" value="Unassembled WGS sequence"/>
</dbReference>
<dbReference type="SUPFAM" id="SSF140931">
    <property type="entry name" value="Fic-like"/>
    <property type="match status" value="1"/>
</dbReference>
<feature type="domain" description="Fido" evidence="1">
    <location>
        <begin position="112"/>
        <end position="262"/>
    </location>
</feature>
<dbReference type="Pfam" id="PF13784">
    <property type="entry name" value="Fic_N"/>
    <property type="match status" value="1"/>
</dbReference>
<proteinExistence type="predicted"/>
<sequence>MPKTPCIPPQLNAIDLDWRKIMPLLSRANAALGRYDGLLRSLPNPAVLLSPITTNEAVLSSRIEGTQVTLEEVLQQDGGIEASPERQADMVEVKNYRSALFGAEAAMAHRPISLSLIKEVHQTLMQGVRGQDKTPGQFRVDQNWIGRAGSTMEDARFVPPNPIVLPQALEAWETYIGNADEDPVLQIAVIHAQFEILHPFKDGNGRIGRMLIPLVLYQRKLLSRPMFYLSEYLEANRAEYYDRLLAITDRNDWQGWVEFFTNGVLTQADLNLSKAHKIHALYNQLKDKFIEATRSQYAVPALDAFFKKPILNSTDFATRSGIGNRVTANSILKTLSDLSLIQILRPGSGRSPHIYVLGELLNIAEGRDIVQVQ</sequence>
<dbReference type="RefSeq" id="WP_408168482.1">
    <property type="nucleotide sequence ID" value="NZ_JAQQFR010000008.1"/>
</dbReference>
<comment type="caution">
    <text evidence="2">The sequence shown here is derived from an EMBL/GenBank/DDBJ whole genome shotgun (WGS) entry which is preliminary data.</text>
</comment>